<dbReference type="Gene3D" id="6.10.250.3020">
    <property type="match status" value="1"/>
</dbReference>
<keyword evidence="13 14" id="KW-0472">Membrane</keyword>
<dbReference type="InterPro" id="IPR033479">
    <property type="entry name" value="dCache_1"/>
</dbReference>
<evidence type="ECO:0000256" key="14">
    <source>
        <dbReference type="SAM" id="Phobius"/>
    </source>
</evidence>
<keyword evidence="5" id="KW-0597">Phosphoprotein</keyword>
<dbReference type="PIRSF" id="PIRSF036431">
    <property type="entry name" value="STHK_DctB"/>
    <property type="match status" value="1"/>
</dbReference>
<keyword evidence="12" id="KW-0902">Two-component regulatory system</keyword>
<evidence type="ECO:0000313" key="16">
    <source>
        <dbReference type="EMBL" id="GGA10621.1"/>
    </source>
</evidence>
<evidence type="ECO:0000256" key="11">
    <source>
        <dbReference type="ARBA" id="ARBA00022989"/>
    </source>
</evidence>
<dbReference type="SMART" id="SM00388">
    <property type="entry name" value="HisKA"/>
    <property type="match status" value="1"/>
</dbReference>
<keyword evidence="6" id="KW-0808">Transferase</keyword>
<dbReference type="GO" id="GO:0016301">
    <property type="term" value="F:kinase activity"/>
    <property type="evidence" value="ECO:0007669"/>
    <property type="project" value="UniProtKB-KW"/>
</dbReference>
<evidence type="ECO:0000256" key="2">
    <source>
        <dbReference type="ARBA" id="ARBA00004651"/>
    </source>
</evidence>
<dbReference type="Pfam" id="PF00512">
    <property type="entry name" value="HisKA"/>
    <property type="match status" value="1"/>
</dbReference>
<dbReference type="InterPro" id="IPR029151">
    <property type="entry name" value="Sensor-like_sf"/>
</dbReference>
<keyword evidence="11 14" id="KW-1133">Transmembrane helix</keyword>
<dbReference type="Gene3D" id="1.10.287.130">
    <property type="match status" value="1"/>
</dbReference>
<keyword evidence="4" id="KW-1003">Cell membrane</keyword>
<dbReference type="InterPro" id="IPR036890">
    <property type="entry name" value="HATPase_C_sf"/>
</dbReference>
<comment type="caution">
    <text evidence="16">The sequence shown here is derived from an EMBL/GenBank/DDBJ whole genome shotgun (WGS) entry which is preliminary data.</text>
</comment>
<dbReference type="SMART" id="SM00387">
    <property type="entry name" value="HATPase_c"/>
    <property type="match status" value="1"/>
</dbReference>
<keyword evidence="10" id="KW-0067">ATP-binding</keyword>
<dbReference type="InterPro" id="IPR005467">
    <property type="entry name" value="His_kinase_dom"/>
</dbReference>
<dbReference type="Pfam" id="PF02518">
    <property type="entry name" value="HATPase_c"/>
    <property type="match status" value="1"/>
</dbReference>
<evidence type="ECO:0000256" key="7">
    <source>
        <dbReference type="ARBA" id="ARBA00022692"/>
    </source>
</evidence>
<evidence type="ECO:0000256" key="1">
    <source>
        <dbReference type="ARBA" id="ARBA00000085"/>
    </source>
</evidence>
<dbReference type="InterPro" id="IPR003661">
    <property type="entry name" value="HisK_dim/P_dom"/>
</dbReference>
<dbReference type="CDD" id="cd00082">
    <property type="entry name" value="HisKA"/>
    <property type="match status" value="1"/>
</dbReference>
<dbReference type="SUPFAM" id="SSF47384">
    <property type="entry name" value="Homodimeric domain of signal transducing histidine kinase"/>
    <property type="match status" value="1"/>
</dbReference>
<dbReference type="Gene3D" id="3.30.565.10">
    <property type="entry name" value="Histidine kinase-like ATPase, C-terminal domain"/>
    <property type="match status" value="1"/>
</dbReference>
<keyword evidence="7 14" id="KW-0812">Transmembrane</keyword>
<organism evidence="16 17">
    <name type="scientific">Blastomonas marina</name>
    <dbReference type="NCBI Taxonomy" id="1867408"/>
    <lineage>
        <taxon>Bacteria</taxon>
        <taxon>Pseudomonadati</taxon>
        <taxon>Pseudomonadota</taxon>
        <taxon>Alphaproteobacteria</taxon>
        <taxon>Sphingomonadales</taxon>
        <taxon>Sphingomonadaceae</taxon>
        <taxon>Blastomonas</taxon>
    </lineage>
</organism>
<dbReference type="InterPro" id="IPR017055">
    <property type="entry name" value="Sig_transdc_His_kinase_DctB"/>
</dbReference>
<evidence type="ECO:0000313" key="17">
    <source>
        <dbReference type="Proteomes" id="UP000603317"/>
    </source>
</evidence>
<dbReference type="PANTHER" id="PTHR43065">
    <property type="entry name" value="SENSOR HISTIDINE KINASE"/>
    <property type="match status" value="1"/>
</dbReference>
<dbReference type="InterPro" id="IPR004358">
    <property type="entry name" value="Sig_transdc_His_kin-like_C"/>
</dbReference>
<keyword evidence="9 16" id="KW-0418">Kinase</keyword>
<feature type="transmembrane region" description="Helical" evidence="14">
    <location>
        <begin position="290"/>
        <end position="310"/>
    </location>
</feature>
<evidence type="ECO:0000256" key="3">
    <source>
        <dbReference type="ARBA" id="ARBA00012438"/>
    </source>
</evidence>
<reference evidence="17" key="1">
    <citation type="journal article" date="2019" name="Int. J. Syst. Evol. Microbiol.">
        <title>The Global Catalogue of Microorganisms (GCM) 10K type strain sequencing project: providing services to taxonomists for standard genome sequencing and annotation.</title>
        <authorList>
            <consortium name="The Broad Institute Genomics Platform"/>
            <consortium name="The Broad Institute Genome Sequencing Center for Infectious Disease"/>
            <person name="Wu L."/>
            <person name="Ma J."/>
        </authorList>
    </citation>
    <scope>NUCLEOTIDE SEQUENCE [LARGE SCALE GENOMIC DNA]</scope>
    <source>
        <strain evidence="17">CGMCC 1.15297</strain>
    </source>
</reference>
<evidence type="ECO:0000256" key="5">
    <source>
        <dbReference type="ARBA" id="ARBA00022553"/>
    </source>
</evidence>
<evidence type="ECO:0000256" key="12">
    <source>
        <dbReference type="ARBA" id="ARBA00023012"/>
    </source>
</evidence>
<dbReference type="Proteomes" id="UP000603317">
    <property type="component" value="Unassembled WGS sequence"/>
</dbReference>
<dbReference type="InterPro" id="IPR036097">
    <property type="entry name" value="HisK_dim/P_sf"/>
</dbReference>
<comment type="subcellular location">
    <subcellularLocation>
        <location evidence="2">Cell membrane</location>
        <topology evidence="2">Multi-pass membrane protein</topology>
    </subcellularLocation>
</comment>
<keyword evidence="8" id="KW-0547">Nucleotide-binding</keyword>
<dbReference type="PROSITE" id="PS50109">
    <property type="entry name" value="HIS_KIN"/>
    <property type="match status" value="1"/>
</dbReference>
<dbReference type="SUPFAM" id="SSF55874">
    <property type="entry name" value="ATPase domain of HSP90 chaperone/DNA topoisomerase II/histidine kinase"/>
    <property type="match status" value="1"/>
</dbReference>
<dbReference type="EC" id="2.7.13.3" evidence="3"/>
<evidence type="ECO:0000256" key="6">
    <source>
        <dbReference type="ARBA" id="ARBA00022679"/>
    </source>
</evidence>
<dbReference type="RefSeq" id="WP_188642681.1">
    <property type="nucleotide sequence ID" value="NZ_BMID01000001.1"/>
</dbReference>
<dbReference type="SUPFAM" id="SSF103190">
    <property type="entry name" value="Sensory domain-like"/>
    <property type="match status" value="1"/>
</dbReference>
<evidence type="ECO:0000256" key="13">
    <source>
        <dbReference type="ARBA" id="ARBA00023136"/>
    </source>
</evidence>
<gene>
    <name evidence="16" type="ORF">GCM10010923_21490</name>
</gene>
<dbReference type="Gene3D" id="3.30.450.20">
    <property type="entry name" value="PAS domain"/>
    <property type="match status" value="2"/>
</dbReference>
<protein>
    <recommendedName>
        <fullName evidence="3">histidine kinase</fullName>
        <ecNumber evidence="3">2.7.13.3</ecNumber>
    </recommendedName>
</protein>
<dbReference type="CDD" id="cd00075">
    <property type="entry name" value="HATPase"/>
    <property type="match status" value="1"/>
</dbReference>
<dbReference type="InterPro" id="IPR003594">
    <property type="entry name" value="HATPase_dom"/>
</dbReference>
<keyword evidence="17" id="KW-1185">Reference proteome</keyword>
<feature type="domain" description="Histidine kinase" evidence="15">
    <location>
        <begin position="347"/>
        <end position="555"/>
    </location>
</feature>
<evidence type="ECO:0000256" key="10">
    <source>
        <dbReference type="ARBA" id="ARBA00022840"/>
    </source>
</evidence>
<dbReference type="PRINTS" id="PR00344">
    <property type="entry name" value="BCTRLSENSOR"/>
</dbReference>
<dbReference type="EMBL" id="BMID01000001">
    <property type="protein sequence ID" value="GGA10621.1"/>
    <property type="molecule type" value="Genomic_DNA"/>
</dbReference>
<evidence type="ECO:0000256" key="4">
    <source>
        <dbReference type="ARBA" id="ARBA00022475"/>
    </source>
</evidence>
<accession>A0ABQ1FGA3</accession>
<evidence type="ECO:0000259" key="15">
    <source>
        <dbReference type="PROSITE" id="PS50109"/>
    </source>
</evidence>
<evidence type="ECO:0000256" key="9">
    <source>
        <dbReference type="ARBA" id="ARBA00022777"/>
    </source>
</evidence>
<proteinExistence type="predicted"/>
<comment type="catalytic activity">
    <reaction evidence="1">
        <text>ATP + protein L-histidine = ADP + protein N-phospho-L-histidine.</text>
        <dbReference type="EC" id="2.7.13.3"/>
    </reaction>
</comment>
<evidence type="ECO:0000256" key="8">
    <source>
        <dbReference type="ARBA" id="ARBA00022741"/>
    </source>
</evidence>
<name>A0ABQ1FGA3_9SPHN</name>
<sequence length="555" mass="60401">MANRTRLHGWAIAAAALLLCGLLAMLAVDRVMRSTAIDGAERRTTGNAEILVAGLESELEKYSLVPPVLAQDPDVIALMRGERFRAASLDRRLESLARQTEAAVIYLMDERGETLSSSNHARPDSFVGSNYAFREYFRRAILLGEATQFALGTVSRRPGLYIAKRIGNYTDPLGVVVLKVEFDGLEESWRESGKRVYVTDGDGIVLIGSDPDWRFHALAPVATETRDRAEDLRTVGVASFPLLDIADRFERVVSVPLHEGRIAIAPSGWVMHLLVDSSGEVANAVERGRLAVALAIALLAMLGGLVLYLMRRRHHARELDVARRTGLLREQLSQANRLAMLGQMGAGISHEIRQPVAAMRVYAENGTKLLERGDAESAKSNFELISGLADRIGAITGELLRFSRRGTRQLKPMPIGEVIDGALMLLNDRIASQDIAIALPGGEEREVEVLGEHVRLEQVLVNLLQNALDAIGSGGRITIDISTTPESCLLAVSDDGPGLDEAVVDRLFHPFTTTKTAGLGLGLVISRDIMEDLGGDLLYEPSKAGTRFVIEVPRA</sequence>
<dbReference type="PANTHER" id="PTHR43065:SF46">
    <property type="entry name" value="C4-DICARBOXYLATE TRANSPORT SENSOR PROTEIN DCTB"/>
    <property type="match status" value="1"/>
</dbReference>
<dbReference type="Pfam" id="PF02743">
    <property type="entry name" value="dCache_1"/>
    <property type="match status" value="1"/>
</dbReference>